<name>A0A9Q0YLM5_HOLLE</name>
<dbReference type="PANTHER" id="PTHR12587">
    <property type="entry name" value="LAR INTERACTING PROTEIN LIP -RELATED PROTEIN"/>
    <property type="match status" value="1"/>
</dbReference>
<sequence>MAAPDGDVNDASDMLAAALEQMDDIIAGTKLQSAELQNGLMESEQPLFTSPGYSDPTMIPKLAEDLRIAAERAEEQGEGNMYRDQVPQWTKDFLTQWMQSNGSILDDDAFQHPHERVQRLESEKHSLHLQVNVLSEQVEIQTEKLHEMEYALNESNRKLFDAESRLQEERRMRRPSYEDIKRNESNELTQLQLRLNSAENEVALLRERTLQAETRLEEKDQDLLLIEDKYEGSQRALKELQEESRSWQEKYMESQSEIEQMHTSGMSRQQFQADRERYAQLIESLQTSNNEKDRIIDEMKRNLRKYKRIEEIFITAQGPKADLVQRLEEELTRADTGSTSSSVTVESETSSRIGGGREDSGTEYASNSLPRDLNSKHRSASMENLKPVDGLLETDIDGYPGGYRTLPSPRSKTSEPNSPVKGRGAQERSGSFDKDNLQRGRKTSSSEPNLAVTETEDGYLEVHRRRQVTFDPKTDGLSDPPDNSSSDIRPKKGGIKKLIGKLRRSNSASLQDEDYDAPIEFHRGSRYRATAMPRLGWSKGLSSNGDANAPFAQWDVDQVAGWMHEMGLGRYVAMCRVWIKNGATLLQATPMDLERNLGMRNPLHRKKLQLALQAIGSEQADDPGQLDYNWVTRWLDDIGLPQYKDAFSEARVDGRMLHYLTVDDLLILKVTSALHHSSIMRGIQCLRLNKFHPHCLRRRPTDEPWYKDLKTKPAWSSVMPYENGTEVMLWTNHRVMDWLRSVDLSEYAPNLRGSGVHGALMTLENRFTSETLATLLSIPASKTLLRRHLGTHFMSLCGQEIQAAKRDAEKNAGFMPLNVIGKVKPKKRSFGTRKRRGIDDDEFLCPMDEPLPVSLTAVKPSISTANNNTQKPPLQGNYKVEVRSADRIHRQADEILLDGPEMEENTAHEIGAFSAELNTLTSKLEDDVHLNRSTHV</sequence>
<dbReference type="SMART" id="SM00454">
    <property type="entry name" value="SAM"/>
    <property type="match status" value="3"/>
</dbReference>
<keyword evidence="8" id="KW-1185">Reference proteome</keyword>
<gene>
    <name evidence="7" type="ORF">HOLleu_36225</name>
</gene>
<dbReference type="InterPro" id="IPR001660">
    <property type="entry name" value="SAM"/>
</dbReference>
<dbReference type="EMBL" id="JAIZAY010000019">
    <property type="protein sequence ID" value="KAJ8023711.1"/>
    <property type="molecule type" value="Genomic_DNA"/>
</dbReference>
<dbReference type="InterPro" id="IPR037617">
    <property type="entry name" value="LIPB1/2_SAM_1"/>
</dbReference>
<dbReference type="Pfam" id="PF26022">
    <property type="entry name" value="CC_Liprin_beta"/>
    <property type="match status" value="1"/>
</dbReference>
<feature type="compositionally biased region" description="Basic and acidic residues" evidence="5">
    <location>
        <begin position="424"/>
        <end position="438"/>
    </location>
</feature>
<evidence type="ECO:0000256" key="5">
    <source>
        <dbReference type="SAM" id="MobiDB-lite"/>
    </source>
</evidence>
<feature type="region of interest" description="Disordered" evidence="5">
    <location>
        <begin position="331"/>
        <end position="496"/>
    </location>
</feature>
<dbReference type="InterPro" id="IPR037619">
    <property type="entry name" value="LIPB1/2_SAM_3rd"/>
</dbReference>
<comment type="similarity">
    <text evidence="1">Belongs to the liprin family. Liprin-beta subfamily.</text>
</comment>
<dbReference type="InterPro" id="IPR058914">
    <property type="entry name" value="LIPB1/2_CC"/>
</dbReference>
<dbReference type="Pfam" id="PF00536">
    <property type="entry name" value="SAM_1"/>
    <property type="match status" value="2"/>
</dbReference>
<dbReference type="CDD" id="cd09566">
    <property type="entry name" value="SAM_liprin-beta1_2_repeat2"/>
    <property type="match status" value="1"/>
</dbReference>
<dbReference type="InterPro" id="IPR013761">
    <property type="entry name" value="SAM/pointed_sf"/>
</dbReference>
<dbReference type="InterPro" id="IPR037618">
    <property type="entry name" value="LIPB1/2_SAM_2nd"/>
</dbReference>
<feature type="coiled-coil region" evidence="4">
    <location>
        <begin position="117"/>
        <end position="257"/>
    </location>
</feature>
<accession>A0A9Q0YLM5</accession>
<dbReference type="PROSITE" id="PS50105">
    <property type="entry name" value="SAM_DOMAIN"/>
    <property type="match status" value="3"/>
</dbReference>
<dbReference type="PANTHER" id="PTHR12587:SF14">
    <property type="entry name" value="AT31531P"/>
    <property type="match status" value="1"/>
</dbReference>
<feature type="compositionally biased region" description="Low complexity" evidence="5">
    <location>
        <begin position="338"/>
        <end position="351"/>
    </location>
</feature>
<evidence type="ECO:0000256" key="3">
    <source>
        <dbReference type="ARBA" id="ARBA00023054"/>
    </source>
</evidence>
<evidence type="ECO:0000313" key="7">
    <source>
        <dbReference type="EMBL" id="KAJ8023711.1"/>
    </source>
</evidence>
<dbReference type="SUPFAM" id="SSF47769">
    <property type="entry name" value="SAM/Pointed domain"/>
    <property type="match status" value="3"/>
</dbReference>
<dbReference type="FunFam" id="1.10.150.50:FF:000005">
    <property type="entry name" value="Liprin-beta-1 isoform 1"/>
    <property type="match status" value="1"/>
</dbReference>
<organism evidence="7 8">
    <name type="scientific">Holothuria leucospilota</name>
    <name type="common">Black long sea cucumber</name>
    <name type="synonym">Mertensiothuria leucospilota</name>
    <dbReference type="NCBI Taxonomy" id="206669"/>
    <lineage>
        <taxon>Eukaryota</taxon>
        <taxon>Metazoa</taxon>
        <taxon>Echinodermata</taxon>
        <taxon>Eleutherozoa</taxon>
        <taxon>Echinozoa</taxon>
        <taxon>Holothuroidea</taxon>
        <taxon>Aspidochirotacea</taxon>
        <taxon>Aspidochirotida</taxon>
        <taxon>Holothuriidae</taxon>
        <taxon>Holothuria</taxon>
    </lineage>
</organism>
<proteinExistence type="inferred from homology"/>
<dbReference type="Proteomes" id="UP001152320">
    <property type="component" value="Chromosome 19"/>
</dbReference>
<feature type="coiled-coil region" evidence="4">
    <location>
        <begin position="282"/>
        <end position="309"/>
    </location>
</feature>
<evidence type="ECO:0000259" key="6">
    <source>
        <dbReference type="PROSITE" id="PS50105"/>
    </source>
</evidence>
<reference evidence="7" key="1">
    <citation type="submission" date="2021-10" db="EMBL/GenBank/DDBJ databases">
        <title>Tropical sea cucumber genome reveals ecological adaptation and Cuvierian tubules defense mechanism.</title>
        <authorList>
            <person name="Chen T."/>
        </authorList>
    </citation>
    <scope>NUCLEOTIDE SEQUENCE</scope>
    <source>
        <strain evidence="7">Nanhai2018</strain>
        <tissue evidence="7">Muscle</tissue>
    </source>
</reference>
<dbReference type="OrthoDB" id="6516566at2759"/>
<evidence type="ECO:0000256" key="2">
    <source>
        <dbReference type="ARBA" id="ARBA00022737"/>
    </source>
</evidence>
<keyword evidence="3 4" id="KW-0175">Coiled coil</keyword>
<evidence type="ECO:0000256" key="1">
    <source>
        <dbReference type="ARBA" id="ARBA00007547"/>
    </source>
</evidence>
<protein>
    <submittedName>
        <fullName evidence="7">Liprin-beta-2</fullName>
    </submittedName>
</protein>
<evidence type="ECO:0000313" key="8">
    <source>
        <dbReference type="Proteomes" id="UP001152320"/>
    </source>
</evidence>
<feature type="domain" description="SAM" evidence="6">
    <location>
        <begin position="554"/>
        <end position="618"/>
    </location>
</feature>
<dbReference type="Pfam" id="PF07647">
    <property type="entry name" value="SAM_2"/>
    <property type="match status" value="1"/>
</dbReference>
<keyword evidence="2" id="KW-0677">Repeat</keyword>
<dbReference type="InterPro" id="IPR029515">
    <property type="entry name" value="Liprin"/>
</dbReference>
<dbReference type="GO" id="GO:0007528">
    <property type="term" value="P:neuromuscular junction development"/>
    <property type="evidence" value="ECO:0007669"/>
    <property type="project" value="TreeGrafter"/>
</dbReference>
<dbReference type="AlphaFoldDB" id="A0A9Q0YLM5"/>
<feature type="domain" description="SAM" evidence="6">
    <location>
        <begin position="730"/>
        <end position="761"/>
    </location>
</feature>
<feature type="domain" description="SAM" evidence="6">
    <location>
        <begin position="626"/>
        <end position="689"/>
    </location>
</feature>
<dbReference type="CDD" id="cd09569">
    <property type="entry name" value="SAM_liprin-beta1_2_repeat3"/>
    <property type="match status" value="1"/>
</dbReference>
<comment type="caution">
    <text evidence="7">The sequence shown here is derived from an EMBL/GenBank/DDBJ whole genome shotgun (WGS) entry which is preliminary data.</text>
</comment>
<dbReference type="GO" id="GO:0048786">
    <property type="term" value="C:presynaptic active zone"/>
    <property type="evidence" value="ECO:0007669"/>
    <property type="project" value="TreeGrafter"/>
</dbReference>
<dbReference type="CDD" id="cd09563">
    <property type="entry name" value="SAM_liprin-beta1_2_repeat1"/>
    <property type="match status" value="1"/>
</dbReference>
<evidence type="ECO:0000256" key="4">
    <source>
        <dbReference type="SAM" id="Coils"/>
    </source>
</evidence>
<dbReference type="Gene3D" id="1.10.150.50">
    <property type="entry name" value="Transcription Factor, Ets-1"/>
    <property type="match status" value="3"/>
</dbReference>
<feature type="compositionally biased region" description="Polar residues" evidence="5">
    <location>
        <begin position="408"/>
        <end position="417"/>
    </location>
</feature>